<gene>
    <name evidence="1" type="ORF">WJX73_007089</name>
</gene>
<evidence type="ECO:0000313" key="1">
    <source>
        <dbReference type="EMBL" id="KAK9794071.1"/>
    </source>
</evidence>
<evidence type="ECO:0000313" key="2">
    <source>
        <dbReference type="Proteomes" id="UP001465755"/>
    </source>
</evidence>
<reference evidence="1 2" key="1">
    <citation type="journal article" date="2024" name="Nat. Commun.">
        <title>Phylogenomics reveals the evolutionary origins of lichenization in chlorophyte algae.</title>
        <authorList>
            <person name="Puginier C."/>
            <person name="Libourel C."/>
            <person name="Otte J."/>
            <person name="Skaloud P."/>
            <person name="Haon M."/>
            <person name="Grisel S."/>
            <person name="Petersen M."/>
            <person name="Berrin J.G."/>
            <person name="Delaux P.M."/>
            <person name="Dal Grande F."/>
            <person name="Keller J."/>
        </authorList>
    </citation>
    <scope>NUCLEOTIDE SEQUENCE [LARGE SCALE GENOMIC DNA]</scope>
    <source>
        <strain evidence="1 2">SAG 2036</strain>
    </source>
</reference>
<protein>
    <submittedName>
        <fullName evidence="1">Uncharacterized protein</fullName>
    </submittedName>
</protein>
<name>A0AAW1NTM2_9CHLO</name>
<organism evidence="1 2">
    <name type="scientific">Symbiochloris irregularis</name>
    <dbReference type="NCBI Taxonomy" id="706552"/>
    <lineage>
        <taxon>Eukaryota</taxon>
        <taxon>Viridiplantae</taxon>
        <taxon>Chlorophyta</taxon>
        <taxon>core chlorophytes</taxon>
        <taxon>Trebouxiophyceae</taxon>
        <taxon>Trebouxiales</taxon>
        <taxon>Trebouxiaceae</taxon>
        <taxon>Symbiochloris</taxon>
    </lineage>
</organism>
<accession>A0AAW1NTM2</accession>
<sequence length="297" mass="33484">MRPWVAFLGMGSVPEVQKWSRAGHQWDLASDSLAVPFTSCGVGAETEYLIADFRPFLWNGSIWTSHTIELQGHPQRMALSTLDFASQALQLELIFEKNLIGDISGLSGQEKNWGFFLSDDSLLIQYETLPCVHIFEYDPFIPRHAFERIKTCYRDTEHQLKALTLLDLEGRVHNSCNPILWDKAGNGTNEYLVMVHNRYGQMTPGYNHWLVRMDAESFELTHISEGIVFGAALHHSEGHIPNVIIVGSISLVKSGERLQLLVLGGEGDKYAIYERINMDAIAWVNLQAINVKADAQQ</sequence>
<dbReference type="AlphaFoldDB" id="A0AAW1NTM2"/>
<comment type="caution">
    <text evidence="1">The sequence shown here is derived from an EMBL/GenBank/DDBJ whole genome shotgun (WGS) entry which is preliminary data.</text>
</comment>
<proteinExistence type="predicted"/>
<dbReference type="Proteomes" id="UP001465755">
    <property type="component" value="Unassembled WGS sequence"/>
</dbReference>
<keyword evidence="2" id="KW-1185">Reference proteome</keyword>
<dbReference type="EMBL" id="JALJOQ010000142">
    <property type="protein sequence ID" value="KAK9794071.1"/>
    <property type="molecule type" value="Genomic_DNA"/>
</dbReference>